<accession>A0AAV4GNX4</accession>
<feature type="transmembrane region" description="Helical" evidence="1">
    <location>
        <begin position="452"/>
        <end position="474"/>
    </location>
</feature>
<dbReference type="InterPro" id="IPR036259">
    <property type="entry name" value="MFS_trans_sf"/>
</dbReference>
<organism evidence="2 3">
    <name type="scientific">Elysia marginata</name>
    <dbReference type="NCBI Taxonomy" id="1093978"/>
    <lineage>
        <taxon>Eukaryota</taxon>
        <taxon>Metazoa</taxon>
        <taxon>Spiralia</taxon>
        <taxon>Lophotrochozoa</taxon>
        <taxon>Mollusca</taxon>
        <taxon>Gastropoda</taxon>
        <taxon>Heterobranchia</taxon>
        <taxon>Euthyneura</taxon>
        <taxon>Panpulmonata</taxon>
        <taxon>Sacoglossa</taxon>
        <taxon>Placobranchoidea</taxon>
        <taxon>Plakobranchidae</taxon>
        <taxon>Elysia</taxon>
    </lineage>
</organism>
<dbReference type="PANTHER" id="PTHR11360">
    <property type="entry name" value="MONOCARBOXYLATE TRANSPORTER"/>
    <property type="match status" value="1"/>
</dbReference>
<feature type="transmembrane region" description="Helical" evidence="1">
    <location>
        <begin position="576"/>
        <end position="596"/>
    </location>
</feature>
<feature type="transmembrane region" description="Helical" evidence="1">
    <location>
        <begin position="412"/>
        <end position="432"/>
    </location>
</feature>
<feature type="transmembrane region" description="Helical" evidence="1">
    <location>
        <begin position="546"/>
        <end position="564"/>
    </location>
</feature>
<feature type="transmembrane region" description="Helical" evidence="1">
    <location>
        <begin position="153"/>
        <end position="174"/>
    </location>
</feature>
<dbReference type="Pfam" id="PF07690">
    <property type="entry name" value="MFS_1"/>
    <property type="match status" value="1"/>
</dbReference>
<protein>
    <submittedName>
        <fullName evidence="2">Monocarboxylate transporter</fullName>
    </submittedName>
</protein>
<dbReference type="AlphaFoldDB" id="A0AAV4GNX4"/>
<feature type="transmembrane region" description="Helical" evidence="1">
    <location>
        <begin position="511"/>
        <end position="534"/>
    </location>
</feature>
<evidence type="ECO:0000313" key="2">
    <source>
        <dbReference type="EMBL" id="GFR87229.1"/>
    </source>
</evidence>
<gene>
    <name evidence="2" type="ORF">ElyMa_004219100</name>
</gene>
<keyword evidence="1" id="KW-0812">Transmembrane</keyword>
<dbReference type="GO" id="GO:0008028">
    <property type="term" value="F:monocarboxylic acid transmembrane transporter activity"/>
    <property type="evidence" value="ECO:0007669"/>
    <property type="project" value="TreeGrafter"/>
</dbReference>
<feature type="transmembrane region" description="Helical" evidence="1">
    <location>
        <begin position="186"/>
        <end position="205"/>
    </location>
</feature>
<dbReference type="EMBL" id="BMAT01008528">
    <property type="protein sequence ID" value="GFR87229.1"/>
    <property type="molecule type" value="Genomic_DNA"/>
</dbReference>
<dbReference type="InterPro" id="IPR011701">
    <property type="entry name" value="MFS"/>
</dbReference>
<keyword evidence="3" id="KW-1185">Reference proteome</keyword>
<comment type="caution">
    <text evidence="2">The sequence shown here is derived from an EMBL/GenBank/DDBJ whole genome shotgun (WGS) entry which is preliminary data.</text>
</comment>
<feature type="transmembrane region" description="Helical" evidence="1">
    <location>
        <begin position="106"/>
        <end position="132"/>
    </location>
</feature>
<dbReference type="PANTHER" id="PTHR11360:SF284">
    <property type="entry name" value="EG:103B4.3 PROTEIN-RELATED"/>
    <property type="match status" value="1"/>
</dbReference>
<feature type="transmembrane region" description="Helical" evidence="1">
    <location>
        <begin position="486"/>
        <end position="505"/>
    </location>
</feature>
<proteinExistence type="predicted"/>
<sequence>MGNQEVSENENVQRSHEATEELPVDRGWAWLVLLGASVNVMLLMLFLRATSLLFILFLDIYHASSTMTTLVFALSSVTFSTSNIVASTVLIRYFEVRSMCLTGAVVNFFTIIGIAFAPNIIVMNLLFAVLGCAHGLIVVPQLTLLGHYFKKHLSLATATTTMGISLATIGGTPITQMLLNMYGVRGTIVLLAGITLHCVPASMLLRPTSLYRTVPPTTAAVDEDSCEQRSGSESLCNEKNEVKTVIVEEQVNLMEKPDETTLETRSKRRHHKLMKKVPQRRQRSVSESWVVSTKKNTFSYLHSSNLIYENTDHDEGATVDIKSTGITTSISNILSMSLRYLSDTSSVYGSSLTQAPDPFTLLRHSKMDEENYKEVRQVSPEEQVLAKEQQSVSGEINKNIFKTLKESASKSVYTNPVGILLLLASGLGIHTQAGVNYMPATGVENGLTGNQISWLLTVLGVADVISKFAIGVLADTGIISRIKIACLTQFSIGVFFQAVSVFQGFPLMLVLQVLVGLSVGVFHVLLPVITVDLLGVQHMGHIVSGYMLINGIVNALDHLVVGSLRDITGSLYGSYHYMGSLSLMSVAMLLLHPLVVRCSRGNVSASTVDI</sequence>
<name>A0AAV4GNX4_9GAST</name>
<evidence type="ECO:0000256" key="1">
    <source>
        <dbReference type="SAM" id="Phobius"/>
    </source>
</evidence>
<dbReference type="Gene3D" id="1.20.1250.20">
    <property type="entry name" value="MFS general substrate transporter like domains"/>
    <property type="match status" value="2"/>
</dbReference>
<dbReference type="InterPro" id="IPR050327">
    <property type="entry name" value="Proton-linked_MCT"/>
</dbReference>
<reference evidence="2 3" key="1">
    <citation type="journal article" date="2021" name="Elife">
        <title>Chloroplast acquisition without the gene transfer in kleptoplastic sea slugs, Plakobranchus ocellatus.</title>
        <authorList>
            <person name="Maeda T."/>
            <person name="Takahashi S."/>
            <person name="Yoshida T."/>
            <person name="Shimamura S."/>
            <person name="Takaki Y."/>
            <person name="Nagai Y."/>
            <person name="Toyoda A."/>
            <person name="Suzuki Y."/>
            <person name="Arimoto A."/>
            <person name="Ishii H."/>
            <person name="Satoh N."/>
            <person name="Nishiyama T."/>
            <person name="Hasebe M."/>
            <person name="Maruyama T."/>
            <person name="Minagawa J."/>
            <person name="Obokata J."/>
            <person name="Shigenobu S."/>
        </authorList>
    </citation>
    <scope>NUCLEOTIDE SEQUENCE [LARGE SCALE GENOMIC DNA]</scope>
</reference>
<evidence type="ECO:0000313" key="3">
    <source>
        <dbReference type="Proteomes" id="UP000762676"/>
    </source>
</evidence>
<feature type="transmembrane region" description="Helical" evidence="1">
    <location>
        <begin position="28"/>
        <end position="58"/>
    </location>
</feature>
<keyword evidence="1" id="KW-0472">Membrane</keyword>
<keyword evidence="1" id="KW-1133">Transmembrane helix</keyword>
<feature type="transmembrane region" description="Helical" evidence="1">
    <location>
        <begin position="70"/>
        <end position="94"/>
    </location>
</feature>
<dbReference type="SUPFAM" id="SSF103473">
    <property type="entry name" value="MFS general substrate transporter"/>
    <property type="match status" value="1"/>
</dbReference>
<dbReference type="Proteomes" id="UP000762676">
    <property type="component" value="Unassembled WGS sequence"/>
</dbReference>